<dbReference type="Gene3D" id="2.150.10.10">
    <property type="entry name" value="Serralysin-like metalloprotease, C-terminal"/>
    <property type="match status" value="1"/>
</dbReference>
<protein>
    <submittedName>
        <fullName evidence="8">Cell wall-associated hydrolase, NlpC family</fullName>
    </submittedName>
</protein>
<evidence type="ECO:0000256" key="3">
    <source>
        <dbReference type="ARBA" id="ARBA00022801"/>
    </source>
</evidence>
<feature type="transmembrane region" description="Helical" evidence="6">
    <location>
        <begin position="315"/>
        <end position="335"/>
    </location>
</feature>
<feature type="compositionally biased region" description="Polar residues" evidence="5">
    <location>
        <begin position="270"/>
        <end position="281"/>
    </location>
</feature>
<dbReference type="InterPro" id="IPR023346">
    <property type="entry name" value="Lysozyme-like_dom_sf"/>
</dbReference>
<feature type="compositionally biased region" description="Low complexity" evidence="5">
    <location>
        <begin position="17"/>
        <end position="63"/>
    </location>
</feature>
<evidence type="ECO:0000256" key="1">
    <source>
        <dbReference type="ARBA" id="ARBA00007074"/>
    </source>
</evidence>
<evidence type="ECO:0000259" key="7">
    <source>
        <dbReference type="PROSITE" id="PS51935"/>
    </source>
</evidence>
<keyword evidence="6" id="KW-0472">Membrane</keyword>
<evidence type="ECO:0000313" key="8">
    <source>
        <dbReference type="EMBL" id="SEP50169.1"/>
    </source>
</evidence>
<accession>A0A1H8YDE6</accession>
<dbReference type="AlphaFoldDB" id="A0A1H8YDE6"/>
<dbReference type="GO" id="GO:0006508">
    <property type="term" value="P:proteolysis"/>
    <property type="evidence" value="ECO:0007669"/>
    <property type="project" value="UniProtKB-KW"/>
</dbReference>
<sequence length="675" mass="67730">MATGAVSPPEGEGGSEGPDSNVTGSGDAGSAGTDSVGRRAAGASSSDRGTAEASTTGAGTAEVSAHDAALAEGNPRETRAGNDGSTEGSPEDVGSSEGSTTEARSAEASAEDAALTEASSAELHPDAGSTGAGLTETDSEAAHSATTAKPGADTQPDAGAARPRQEPDTERSVISASPAAASQESGTGLGMEPLFGSEPPTRAEQSVVGESLALAPLRGEVSAGQTAGQEASPVSGETSPTNGETSPANGETWVVGGETSFATGEASPVSGETSFATSEASPVTGEAPAVSGAASPANGDGGLATGQRPRRRRTVVVLAAVVVAVAALVVAVQFAPGGQQAADTAAVASTAPTSPQPQPTPPASSAVPTQPNVPKASEFDAWASQTSQWLDIPLRAMTGYAEATVTLGKEQPGCHLSWITLAAVGKVTSDHGRAQGDHLNPNGTLANPLGTVEVRDFYNRVVSTANASGPMQLSPAIWAKWQRSASGGKPDPQNVDDAALTAGRALCADGRDLSKDWWNAVSSLQTAPLFLHRTLATTNVYGTVGQGSQAPNPAVLSAVDFAIDQIGLPYVWGGNGTGDADPGFDCSGLTTAAYSSAGVKLMRTADTQFRSVPHVDEPQLGDLIFYGEPATKIHHVGLYIGNQQMIDAPQTGQAVQVHPYRKPGDDYAGAGRPTA</sequence>
<keyword evidence="4" id="KW-0788">Thiol protease</keyword>
<name>A0A1H8YDE6_9PSEU</name>
<proteinExistence type="inferred from homology"/>
<gene>
    <name evidence="8" type="ORF">SAMN04489732_11427</name>
</gene>
<organism evidence="8 9">
    <name type="scientific">Amycolatopsis saalfeldensis</name>
    <dbReference type="NCBI Taxonomy" id="394193"/>
    <lineage>
        <taxon>Bacteria</taxon>
        <taxon>Bacillati</taxon>
        <taxon>Actinomycetota</taxon>
        <taxon>Actinomycetes</taxon>
        <taxon>Pseudonocardiales</taxon>
        <taxon>Pseudonocardiaceae</taxon>
        <taxon>Amycolatopsis</taxon>
    </lineage>
</organism>
<dbReference type="GO" id="GO:0008234">
    <property type="term" value="F:cysteine-type peptidase activity"/>
    <property type="evidence" value="ECO:0007669"/>
    <property type="project" value="UniProtKB-KW"/>
</dbReference>
<feature type="compositionally biased region" description="Low complexity" evidence="5">
    <location>
        <begin position="95"/>
        <end position="122"/>
    </location>
</feature>
<dbReference type="STRING" id="394193.SAMN04489732_11427"/>
<dbReference type="InterPro" id="IPR000064">
    <property type="entry name" value="NLP_P60_dom"/>
</dbReference>
<dbReference type="Gene3D" id="3.90.1720.10">
    <property type="entry name" value="endopeptidase domain like (from Nostoc punctiforme)"/>
    <property type="match status" value="1"/>
</dbReference>
<keyword evidence="6" id="KW-0812">Transmembrane</keyword>
<evidence type="ECO:0000256" key="6">
    <source>
        <dbReference type="SAM" id="Phobius"/>
    </source>
</evidence>
<evidence type="ECO:0000313" key="9">
    <source>
        <dbReference type="Proteomes" id="UP000198582"/>
    </source>
</evidence>
<dbReference type="PANTHER" id="PTHR47359">
    <property type="entry name" value="PEPTIDOGLYCAN DL-ENDOPEPTIDASE CWLO"/>
    <property type="match status" value="1"/>
</dbReference>
<evidence type="ECO:0000256" key="5">
    <source>
        <dbReference type="SAM" id="MobiDB-lite"/>
    </source>
</evidence>
<feature type="domain" description="NlpC/P60" evidence="7">
    <location>
        <begin position="552"/>
        <end position="675"/>
    </location>
</feature>
<keyword evidence="6" id="KW-1133">Transmembrane helix</keyword>
<dbReference type="Proteomes" id="UP000198582">
    <property type="component" value="Unassembled WGS sequence"/>
</dbReference>
<evidence type="ECO:0000256" key="2">
    <source>
        <dbReference type="ARBA" id="ARBA00022670"/>
    </source>
</evidence>
<evidence type="ECO:0000256" key="4">
    <source>
        <dbReference type="ARBA" id="ARBA00022807"/>
    </source>
</evidence>
<dbReference type="Pfam" id="PF00877">
    <property type="entry name" value="NLPC_P60"/>
    <property type="match status" value="1"/>
</dbReference>
<dbReference type="PANTHER" id="PTHR47359:SF3">
    <property type="entry name" value="NLP_P60 DOMAIN-CONTAINING PROTEIN-RELATED"/>
    <property type="match status" value="1"/>
</dbReference>
<dbReference type="EMBL" id="FOEF01000014">
    <property type="protein sequence ID" value="SEP50169.1"/>
    <property type="molecule type" value="Genomic_DNA"/>
</dbReference>
<feature type="region of interest" description="Disordered" evidence="5">
    <location>
        <begin position="345"/>
        <end position="374"/>
    </location>
</feature>
<reference evidence="9" key="1">
    <citation type="submission" date="2016-10" db="EMBL/GenBank/DDBJ databases">
        <authorList>
            <person name="Varghese N."/>
            <person name="Submissions S."/>
        </authorList>
    </citation>
    <scope>NUCLEOTIDE SEQUENCE [LARGE SCALE GENOMIC DNA]</scope>
    <source>
        <strain evidence="9">DSM 44993</strain>
    </source>
</reference>
<feature type="compositionally biased region" description="Polar residues" evidence="5">
    <location>
        <begin position="172"/>
        <end position="186"/>
    </location>
</feature>
<keyword evidence="2" id="KW-0645">Protease</keyword>
<dbReference type="InterPro" id="IPR038765">
    <property type="entry name" value="Papain-like_cys_pep_sf"/>
</dbReference>
<comment type="similarity">
    <text evidence="1">Belongs to the peptidase C40 family.</text>
</comment>
<keyword evidence="3 8" id="KW-0378">Hydrolase</keyword>
<dbReference type="PROSITE" id="PS51935">
    <property type="entry name" value="NLPC_P60"/>
    <property type="match status" value="1"/>
</dbReference>
<keyword evidence="9" id="KW-1185">Reference proteome</keyword>
<dbReference type="SUPFAM" id="SSF54001">
    <property type="entry name" value="Cysteine proteinases"/>
    <property type="match status" value="1"/>
</dbReference>
<dbReference type="InterPro" id="IPR011049">
    <property type="entry name" value="Serralysin-like_metalloprot_C"/>
</dbReference>
<feature type="compositionally biased region" description="Polar residues" evidence="5">
    <location>
        <begin position="235"/>
        <end position="249"/>
    </location>
</feature>
<dbReference type="InterPro" id="IPR051794">
    <property type="entry name" value="PG_Endopeptidase_C40"/>
</dbReference>
<dbReference type="SUPFAM" id="SSF53955">
    <property type="entry name" value="Lysozyme-like"/>
    <property type="match status" value="1"/>
</dbReference>
<feature type="region of interest" description="Disordered" evidence="5">
    <location>
        <begin position="1"/>
        <end position="309"/>
    </location>
</feature>